<proteinExistence type="predicted"/>
<dbReference type="PANTHER" id="PTHR32212">
    <property type="entry name" value="CYCLIN-LIKE F-BOX"/>
    <property type="match status" value="1"/>
</dbReference>
<reference evidence="3" key="2">
    <citation type="submission" date="2023-05" db="EMBL/GenBank/DDBJ databases">
        <authorList>
            <person name="Schelkunov M.I."/>
        </authorList>
    </citation>
    <scope>NUCLEOTIDE SEQUENCE</scope>
    <source>
        <strain evidence="3">Hsosn_3</strain>
        <tissue evidence="3">Leaf</tissue>
    </source>
</reference>
<dbReference type="SUPFAM" id="SSF52047">
    <property type="entry name" value="RNI-like"/>
    <property type="match status" value="1"/>
</dbReference>
<dbReference type="AlphaFoldDB" id="A0AAD8MM45"/>
<accession>A0AAD8MM45</accession>
<evidence type="ECO:0000256" key="1">
    <source>
        <dbReference type="SAM" id="Phobius"/>
    </source>
</evidence>
<dbReference type="Gene3D" id="3.80.10.10">
    <property type="entry name" value="Ribonuclease Inhibitor"/>
    <property type="match status" value="1"/>
</dbReference>
<sequence>MARRTKKKAKFEDKDRISKLPDELIHHILGYVGMGLAVQTSVLSKRWKLLWTTLPFLNFDGYDKHYSSKKLKFYRVLKRVFFHRNHEYRMFKLVLHHRPGLTMHKLEKYVKYAILHNVECLDLRTNHYCPLLMFSSNFLRELKLTMDFESDNVMESNRWTLPNLTTLFLKPTGKIRRMFLVSCLTCLPALTTLGLNQCVLPDFFSLPGLRTLCLESCDLAQNVWDLPALLSLQLTNVSFKEDMIESLVSLRNLTIDFDDLNIGCCNIFSSQLVNLNIRAPLRSVKKSDNIVVQAPRLCNFNAIGFFRTTIRGSELKKVNVKFWDKTMYRNNRAPSWVLKRHKDLFQMMFSQLGSAEMLSVDLVTLQALSGVPEILENLSSPFYNLKNLKLPPKCEESIISSPVRHYLLGGSLSATVV</sequence>
<dbReference type="Proteomes" id="UP001237642">
    <property type="component" value="Unassembled WGS sequence"/>
</dbReference>
<dbReference type="InterPro" id="IPR032675">
    <property type="entry name" value="LRR_dom_sf"/>
</dbReference>
<keyword evidence="1" id="KW-0472">Membrane</keyword>
<dbReference type="InterPro" id="IPR001810">
    <property type="entry name" value="F-box_dom"/>
</dbReference>
<dbReference type="Pfam" id="PF00646">
    <property type="entry name" value="F-box"/>
    <property type="match status" value="1"/>
</dbReference>
<keyword evidence="4" id="KW-1185">Reference proteome</keyword>
<feature type="transmembrane region" description="Helical" evidence="1">
    <location>
        <begin position="178"/>
        <end position="195"/>
    </location>
</feature>
<dbReference type="SUPFAM" id="SSF81383">
    <property type="entry name" value="F-box domain"/>
    <property type="match status" value="1"/>
</dbReference>
<feature type="domain" description="F-box" evidence="2">
    <location>
        <begin position="17"/>
        <end position="57"/>
    </location>
</feature>
<reference evidence="3" key="1">
    <citation type="submission" date="2023-02" db="EMBL/GenBank/DDBJ databases">
        <title>Genome of toxic invasive species Heracleum sosnowskyi carries increased number of genes despite the absence of recent whole-genome duplications.</title>
        <authorList>
            <person name="Schelkunov M."/>
            <person name="Shtratnikova V."/>
            <person name="Makarenko M."/>
            <person name="Klepikova A."/>
            <person name="Omelchenko D."/>
            <person name="Novikova G."/>
            <person name="Obukhova E."/>
            <person name="Bogdanov V."/>
            <person name="Penin A."/>
            <person name="Logacheva M."/>
        </authorList>
    </citation>
    <scope>NUCLEOTIDE SEQUENCE</scope>
    <source>
        <strain evidence="3">Hsosn_3</strain>
        <tissue evidence="3">Leaf</tissue>
    </source>
</reference>
<dbReference type="CDD" id="cd22160">
    <property type="entry name" value="F-box_AtFBL13-like"/>
    <property type="match status" value="1"/>
</dbReference>
<dbReference type="PANTHER" id="PTHR32212:SF461">
    <property type="entry name" value="F-BOX DOMAIN-CONTAINING PROTEIN"/>
    <property type="match status" value="1"/>
</dbReference>
<dbReference type="EMBL" id="JAUIZM010000006">
    <property type="protein sequence ID" value="KAK1378346.1"/>
    <property type="molecule type" value="Genomic_DNA"/>
</dbReference>
<keyword evidence="1" id="KW-0812">Transmembrane</keyword>
<name>A0AAD8MM45_9APIA</name>
<keyword evidence="1" id="KW-1133">Transmembrane helix</keyword>
<gene>
    <name evidence="3" type="ORF">POM88_025090</name>
</gene>
<dbReference type="InterPro" id="IPR036047">
    <property type="entry name" value="F-box-like_dom_sf"/>
</dbReference>
<organism evidence="3 4">
    <name type="scientific">Heracleum sosnowskyi</name>
    <dbReference type="NCBI Taxonomy" id="360622"/>
    <lineage>
        <taxon>Eukaryota</taxon>
        <taxon>Viridiplantae</taxon>
        <taxon>Streptophyta</taxon>
        <taxon>Embryophyta</taxon>
        <taxon>Tracheophyta</taxon>
        <taxon>Spermatophyta</taxon>
        <taxon>Magnoliopsida</taxon>
        <taxon>eudicotyledons</taxon>
        <taxon>Gunneridae</taxon>
        <taxon>Pentapetalae</taxon>
        <taxon>asterids</taxon>
        <taxon>campanulids</taxon>
        <taxon>Apiales</taxon>
        <taxon>Apiaceae</taxon>
        <taxon>Apioideae</taxon>
        <taxon>apioid superclade</taxon>
        <taxon>Tordylieae</taxon>
        <taxon>Tordyliinae</taxon>
        <taxon>Heracleum</taxon>
    </lineage>
</organism>
<evidence type="ECO:0000259" key="2">
    <source>
        <dbReference type="Pfam" id="PF00646"/>
    </source>
</evidence>
<evidence type="ECO:0000313" key="4">
    <source>
        <dbReference type="Proteomes" id="UP001237642"/>
    </source>
</evidence>
<comment type="caution">
    <text evidence="3">The sequence shown here is derived from an EMBL/GenBank/DDBJ whole genome shotgun (WGS) entry which is preliminary data.</text>
</comment>
<dbReference type="InterPro" id="IPR053781">
    <property type="entry name" value="F-box_AtFBL13-like"/>
</dbReference>
<evidence type="ECO:0000313" key="3">
    <source>
        <dbReference type="EMBL" id="KAK1378346.1"/>
    </source>
</evidence>
<protein>
    <submittedName>
        <fullName evidence="3">F-box domain-containing protein</fullName>
    </submittedName>
</protein>